<dbReference type="CDD" id="cd01992">
    <property type="entry name" value="TilS_N"/>
    <property type="match status" value="1"/>
</dbReference>
<dbReference type="InterPro" id="IPR014729">
    <property type="entry name" value="Rossmann-like_a/b/a_fold"/>
</dbReference>
<protein>
    <recommendedName>
        <fullName evidence="1">tRNA(Ile)-lysidine synthetase</fullName>
        <ecNumber evidence="1">6.3.4.19</ecNumber>
    </recommendedName>
</protein>
<comment type="catalytic activity">
    <reaction evidence="6">
        <text>cytidine(34) in tRNA(Ile2) + L-lysine + ATP = lysidine(34) in tRNA(Ile2) + AMP + diphosphate + H(+)</text>
        <dbReference type="Rhea" id="RHEA:43744"/>
        <dbReference type="Rhea" id="RHEA-COMP:10625"/>
        <dbReference type="Rhea" id="RHEA-COMP:10670"/>
        <dbReference type="ChEBI" id="CHEBI:15378"/>
        <dbReference type="ChEBI" id="CHEBI:30616"/>
        <dbReference type="ChEBI" id="CHEBI:32551"/>
        <dbReference type="ChEBI" id="CHEBI:33019"/>
        <dbReference type="ChEBI" id="CHEBI:82748"/>
        <dbReference type="ChEBI" id="CHEBI:83665"/>
        <dbReference type="ChEBI" id="CHEBI:456215"/>
        <dbReference type="EC" id="6.3.4.19"/>
    </reaction>
</comment>
<dbReference type="eggNOG" id="ENOG502QQNE">
    <property type="taxonomic scope" value="Eukaryota"/>
</dbReference>
<reference evidence="8 9" key="1">
    <citation type="journal article" date="2013" name="MBio">
        <title>Genome sequencing of the plant pathogen Taphrina deformans, the causal agent of peach leaf curl.</title>
        <authorList>
            <person name="Cisse O.H."/>
            <person name="Almeida J.M.G.C.F."/>
            <person name="Fonseca A."/>
            <person name="Kumar A.A."/>
            <person name="Salojaervi J."/>
            <person name="Overmyer K."/>
            <person name="Hauser P.M."/>
            <person name="Pagni M."/>
        </authorList>
    </citation>
    <scope>NUCLEOTIDE SEQUENCE [LARGE SCALE GENOMIC DNA]</scope>
    <source>
        <strain evidence="9">PYCC 5710 / ATCC 11124 / CBS 356.35 / IMI 108563 / JCM 9778 / NBRC 8474</strain>
    </source>
</reference>
<dbReference type="PANTHER" id="PTHR43033">
    <property type="entry name" value="TRNA(ILE)-LYSIDINE SYNTHASE-RELATED"/>
    <property type="match status" value="1"/>
</dbReference>
<dbReference type="InterPro" id="IPR012795">
    <property type="entry name" value="tRNA_Ile_lys_synt_N"/>
</dbReference>
<keyword evidence="5" id="KW-0067">ATP-binding</keyword>
<sequence>MATKALSALEFRRLLPANFNGSVPKAIALSGGADSIALASLLRQELQSIKHLYAFTVDHGLRAEGSVEAQFIHEHYSSLGFHHEILGIKALPRTGIEKNARTARYSAITQACLKHGITELYLGHHADDQAETVLMRMMQGSGWRGLAGMWPIASNPLSMTMIDAFKVRLFRPLLSIPKVRLLATCRERQLRWHEDSSNHDTALTPRNAIRYALRTVEDLPEALKPMSLVQMSLDMQRGLRRENSDVIWVRKACQASLCRVTGSITFRVSGVAYDKQSSSSVQVSLLEHFSRVISPVAAIDRKALETVQQLLQKYLREPSLPLQCTAAGLLWKFSEGDCQIQRQPFGRAETPLVNQVENGSLRKHQVQWDRRFWVCYNRPHDQVEIRALRKEDIKTMRTKARHLPIRDEMEKFLSIAKGQVRFTLPILVDRVSRRMLAIPSAGIKFDTTIDCDCRLVAEHIW</sequence>
<dbReference type="Proteomes" id="UP000013776">
    <property type="component" value="Unassembled WGS sequence"/>
</dbReference>
<evidence type="ECO:0000313" key="8">
    <source>
        <dbReference type="EMBL" id="CCG84948.1"/>
    </source>
</evidence>
<dbReference type="VEuPathDB" id="FungiDB:TAPDE_005512"/>
<evidence type="ECO:0000256" key="1">
    <source>
        <dbReference type="ARBA" id="ARBA00013267"/>
    </source>
</evidence>
<dbReference type="OrthoDB" id="434144at2759"/>
<dbReference type="InterPro" id="IPR011063">
    <property type="entry name" value="TilS/TtcA_N"/>
</dbReference>
<dbReference type="GO" id="GO:0008033">
    <property type="term" value="P:tRNA processing"/>
    <property type="evidence" value="ECO:0007669"/>
    <property type="project" value="UniProtKB-KW"/>
</dbReference>
<keyword evidence="4" id="KW-0547">Nucleotide-binding</keyword>
<name>R4XGX9_TAPDE</name>
<keyword evidence="2" id="KW-0436">Ligase</keyword>
<gene>
    <name evidence="8" type="ORF">TAPDE_005512</name>
</gene>
<dbReference type="NCBIfam" id="TIGR02432">
    <property type="entry name" value="lysidine_TilS_N"/>
    <property type="match status" value="1"/>
</dbReference>
<dbReference type="HAMAP" id="MF_01161">
    <property type="entry name" value="tRNA_Ile_lys_synt"/>
    <property type="match status" value="1"/>
</dbReference>
<accession>R4XGX9</accession>
<evidence type="ECO:0000256" key="5">
    <source>
        <dbReference type="ARBA" id="ARBA00022840"/>
    </source>
</evidence>
<dbReference type="GO" id="GO:0032267">
    <property type="term" value="F:tRNA(Ile)-lysidine synthase activity"/>
    <property type="evidence" value="ECO:0007669"/>
    <property type="project" value="UniProtKB-EC"/>
</dbReference>
<dbReference type="Gene3D" id="3.40.50.620">
    <property type="entry name" value="HUPs"/>
    <property type="match status" value="1"/>
</dbReference>
<evidence type="ECO:0000256" key="6">
    <source>
        <dbReference type="ARBA" id="ARBA00048539"/>
    </source>
</evidence>
<dbReference type="EMBL" id="CAHR02000353">
    <property type="protein sequence ID" value="CCG84948.1"/>
    <property type="molecule type" value="Genomic_DNA"/>
</dbReference>
<keyword evidence="9" id="KW-1185">Reference proteome</keyword>
<organism evidence="8 9">
    <name type="scientific">Taphrina deformans (strain PYCC 5710 / ATCC 11124 / CBS 356.35 / IMI 108563 / JCM 9778 / NBRC 8474)</name>
    <name type="common">Peach leaf curl fungus</name>
    <name type="synonym">Lalaria deformans</name>
    <dbReference type="NCBI Taxonomy" id="1097556"/>
    <lineage>
        <taxon>Eukaryota</taxon>
        <taxon>Fungi</taxon>
        <taxon>Dikarya</taxon>
        <taxon>Ascomycota</taxon>
        <taxon>Taphrinomycotina</taxon>
        <taxon>Taphrinomycetes</taxon>
        <taxon>Taphrinales</taxon>
        <taxon>Taphrinaceae</taxon>
        <taxon>Taphrina</taxon>
    </lineage>
</organism>
<dbReference type="EC" id="6.3.4.19" evidence="1"/>
<dbReference type="Pfam" id="PF01171">
    <property type="entry name" value="ATP_bind_3"/>
    <property type="match status" value="1"/>
</dbReference>
<comment type="caution">
    <text evidence="8">The sequence shown here is derived from an EMBL/GenBank/DDBJ whole genome shotgun (WGS) entry which is preliminary data.</text>
</comment>
<evidence type="ECO:0000256" key="3">
    <source>
        <dbReference type="ARBA" id="ARBA00022694"/>
    </source>
</evidence>
<feature type="domain" description="tRNA(Ile)-lysidine/2-thiocytidine synthase N-terminal" evidence="7">
    <location>
        <begin position="26"/>
        <end position="210"/>
    </location>
</feature>
<dbReference type="GO" id="GO:0005524">
    <property type="term" value="F:ATP binding"/>
    <property type="evidence" value="ECO:0007669"/>
    <property type="project" value="UniProtKB-KW"/>
</dbReference>
<keyword evidence="3" id="KW-0819">tRNA processing</keyword>
<dbReference type="STRING" id="1097556.R4XGX9"/>
<evidence type="ECO:0000256" key="2">
    <source>
        <dbReference type="ARBA" id="ARBA00022598"/>
    </source>
</evidence>
<proteinExistence type="inferred from homology"/>
<dbReference type="PANTHER" id="PTHR43033:SF1">
    <property type="entry name" value="TRNA(ILE)-LYSIDINE SYNTHASE-RELATED"/>
    <property type="match status" value="1"/>
</dbReference>
<dbReference type="InterPro" id="IPR012094">
    <property type="entry name" value="tRNA_Ile_lys_synt"/>
</dbReference>
<evidence type="ECO:0000313" key="9">
    <source>
        <dbReference type="Proteomes" id="UP000013776"/>
    </source>
</evidence>
<evidence type="ECO:0000259" key="7">
    <source>
        <dbReference type="Pfam" id="PF01171"/>
    </source>
</evidence>
<dbReference type="AlphaFoldDB" id="R4XGX9"/>
<dbReference type="SUPFAM" id="SSF52402">
    <property type="entry name" value="Adenine nucleotide alpha hydrolases-like"/>
    <property type="match status" value="1"/>
</dbReference>
<evidence type="ECO:0000256" key="4">
    <source>
        <dbReference type="ARBA" id="ARBA00022741"/>
    </source>
</evidence>